<gene>
    <name evidence="1" type="ORF">Patl1_32593</name>
</gene>
<organism evidence="1 2">
    <name type="scientific">Pistacia atlantica</name>
    <dbReference type="NCBI Taxonomy" id="434234"/>
    <lineage>
        <taxon>Eukaryota</taxon>
        <taxon>Viridiplantae</taxon>
        <taxon>Streptophyta</taxon>
        <taxon>Embryophyta</taxon>
        <taxon>Tracheophyta</taxon>
        <taxon>Spermatophyta</taxon>
        <taxon>Magnoliopsida</taxon>
        <taxon>eudicotyledons</taxon>
        <taxon>Gunneridae</taxon>
        <taxon>Pentapetalae</taxon>
        <taxon>rosids</taxon>
        <taxon>malvids</taxon>
        <taxon>Sapindales</taxon>
        <taxon>Anacardiaceae</taxon>
        <taxon>Pistacia</taxon>
    </lineage>
</organism>
<evidence type="ECO:0000313" key="1">
    <source>
        <dbReference type="EMBL" id="KAJ0088485.1"/>
    </source>
</evidence>
<evidence type="ECO:0000313" key="2">
    <source>
        <dbReference type="Proteomes" id="UP001164250"/>
    </source>
</evidence>
<protein>
    <submittedName>
        <fullName evidence="1">Uncharacterized protein</fullName>
    </submittedName>
</protein>
<name>A0ACC1API2_9ROSI</name>
<accession>A0ACC1API2</accession>
<keyword evidence="2" id="KW-1185">Reference proteome</keyword>
<dbReference type="Proteomes" id="UP001164250">
    <property type="component" value="Chromosome 9"/>
</dbReference>
<proteinExistence type="predicted"/>
<comment type="caution">
    <text evidence="1">The sequence shown here is derived from an EMBL/GenBank/DDBJ whole genome shotgun (WGS) entry which is preliminary data.</text>
</comment>
<reference evidence="2" key="1">
    <citation type="journal article" date="2023" name="G3 (Bethesda)">
        <title>Genome assembly and association tests identify interacting loci associated with vigor, precocity, and sex in interspecific pistachio rootstocks.</title>
        <authorList>
            <person name="Palmer W."/>
            <person name="Jacygrad E."/>
            <person name="Sagayaradj S."/>
            <person name="Cavanaugh K."/>
            <person name="Han R."/>
            <person name="Bertier L."/>
            <person name="Beede B."/>
            <person name="Kafkas S."/>
            <person name="Golino D."/>
            <person name="Preece J."/>
            <person name="Michelmore R."/>
        </authorList>
    </citation>
    <scope>NUCLEOTIDE SEQUENCE [LARGE SCALE GENOMIC DNA]</scope>
</reference>
<sequence length="88" mass="10263">MKEDVFDYLNGILGECWSRHAFDKTCKSDHVTNYFTESFNSWLNESYYGCAAWVVLGLPCSHIIYWLEHLGDNLQPLTTGRRMRKPKG</sequence>
<dbReference type="EMBL" id="CM047905">
    <property type="protein sequence ID" value="KAJ0088485.1"/>
    <property type="molecule type" value="Genomic_DNA"/>
</dbReference>